<dbReference type="EMBL" id="CP115537">
    <property type="protein sequence ID" value="WBY59996.1"/>
    <property type="molecule type" value="Genomic_DNA"/>
</dbReference>
<dbReference type="InterPro" id="IPR006486">
    <property type="entry name" value="PYST_A"/>
</dbReference>
<protein>
    <submittedName>
        <fullName evidence="2">Fam-a protein</fullName>
    </submittedName>
</protein>
<reference evidence="2" key="1">
    <citation type="submission" date="2023-01" db="EMBL/GenBank/DDBJ databases">
        <title>Long-Read Genome Assembly and Gene Model Annotations for the Rodent Malaria Parasite Plasmodium yoelii 17XNL.</title>
        <authorList>
            <person name="Mitchell G.J."/>
            <person name="Sebastian A."/>
            <person name="Albert I."/>
            <person name="Lindner S.E."/>
        </authorList>
    </citation>
    <scope>NUCLEOTIDE SEQUENCE</scope>
    <source>
        <strain evidence="2">17XNL clone 1.1</strain>
    </source>
</reference>
<gene>
    <name evidence="2" type="ORF">Py17XNL_001303170</name>
</gene>
<feature type="signal peptide" evidence="1">
    <location>
        <begin position="1"/>
        <end position="25"/>
    </location>
</feature>
<feature type="chain" id="PRO_5042040326" evidence="1">
    <location>
        <begin position="26"/>
        <end position="409"/>
    </location>
</feature>
<name>A0AAE9WTU4_PLAYO</name>
<sequence length="409" mass="46753">MNKRYIKISLVLLSVAGHMENMAFATEYASSRDSPTETFKTRLARFFNGFKTQLFSFYNDVTDAKKAIEFIEPIEFIEDQEVIEAKKAIEAKDAIEIIEDQEVIEAKKAIEAKDAIEIIEDQEVIEAKKAIEAKDAIEIIEDQEVIEAKKAIEAEEAKKAKQTKQNIRTNQTKRIKESIQAAEVMGEALDLAEEHAEHTYDYKLYFKDDDGTNLYFKKFNNTEIGKLEFTIPNPDRYDAVVNRLWDPNGAKNFDDKFIKGYIPRVYYRNLVIVQQRYKGSNESLATYFNALASKIELSEYETAIVLVSPDINDHNGAPCIQYVNPIVESANSFKPDIKSGKSIRNGKLFKVYVNLVAVFIKKKTDCVKITYLSSLDLKTSPNTPQDIVRKNMANIMLSIVKLKDIFKKK</sequence>
<dbReference type="NCBIfam" id="TIGR01599">
    <property type="entry name" value="PYST-A"/>
    <property type="match status" value="1"/>
</dbReference>
<dbReference type="Proteomes" id="UP001054126">
    <property type="component" value="Chromosome 13"/>
</dbReference>
<dbReference type="AlphaFoldDB" id="A0AAE9WTU4"/>
<organism evidence="2 3">
    <name type="scientific">Plasmodium yoelii yoelii</name>
    <dbReference type="NCBI Taxonomy" id="73239"/>
    <lineage>
        <taxon>Eukaryota</taxon>
        <taxon>Sar</taxon>
        <taxon>Alveolata</taxon>
        <taxon>Apicomplexa</taxon>
        <taxon>Aconoidasida</taxon>
        <taxon>Haemosporida</taxon>
        <taxon>Plasmodiidae</taxon>
        <taxon>Plasmodium</taxon>
        <taxon>Plasmodium (Vinckeia)</taxon>
    </lineage>
</organism>
<dbReference type="SUPFAM" id="SSF55961">
    <property type="entry name" value="Bet v1-like"/>
    <property type="match status" value="1"/>
</dbReference>
<evidence type="ECO:0000313" key="3">
    <source>
        <dbReference type="Proteomes" id="UP001054126"/>
    </source>
</evidence>
<accession>A0AAE9WTU4</accession>
<evidence type="ECO:0000256" key="1">
    <source>
        <dbReference type="SAM" id="SignalP"/>
    </source>
</evidence>
<evidence type="ECO:0000313" key="2">
    <source>
        <dbReference type="EMBL" id="WBY59996.1"/>
    </source>
</evidence>
<keyword evidence="1" id="KW-0732">Signal</keyword>
<proteinExistence type="predicted"/>